<dbReference type="InterPro" id="IPR027417">
    <property type="entry name" value="P-loop_NTPase"/>
</dbReference>
<dbReference type="GO" id="GO:0005737">
    <property type="term" value="C:cytoplasm"/>
    <property type="evidence" value="ECO:0007669"/>
    <property type="project" value="UniProtKB-SubCell"/>
</dbReference>
<evidence type="ECO:0000313" key="10">
    <source>
        <dbReference type="EMBL" id="KAF2805660.1"/>
    </source>
</evidence>
<organism evidence="10">
    <name type="scientific">Mytilinidion resinicola</name>
    <dbReference type="NCBI Taxonomy" id="574789"/>
    <lineage>
        <taxon>Eukaryota</taxon>
        <taxon>Fungi</taxon>
        <taxon>Dikarya</taxon>
        <taxon>Ascomycota</taxon>
        <taxon>Pezizomycotina</taxon>
        <taxon>Dothideomycetes</taxon>
        <taxon>Pleosporomycetidae</taxon>
        <taxon>Mytilinidiales</taxon>
        <taxon>Mytilinidiaceae</taxon>
        <taxon>Mytilinidion</taxon>
    </lineage>
</organism>
<keyword evidence="8" id="KW-0539">Nucleus</keyword>
<reference evidence="12" key="2">
    <citation type="submission" date="2020-04" db="EMBL/GenBank/DDBJ databases">
        <authorList>
            <consortium name="NCBI Genome Project"/>
        </authorList>
    </citation>
    <scope>NUCLEOTIDE SEQUENCE</scope>
    <source>
        <strain evidence="12">CBS 304.34</strain>
    </source>
</reference>
<evidence type="ECO:0000256" key="7">
    <source>
        <dbReference type="ARBA" id="ARBA00022840"/>
    </source>
</evidence>
<dbReference type="Proteomes" id="UP000504636">
    <property type="component" value="Unplaced"/>
</dbReference>
<dbReference type="AlphaFoldDB" id="A0A6A6YAD4"/>
<evidence type="ECO:0000256" key="2">
    <source>
        <dbReference type="ARBA" id="ARBA00004496"/>
    </source>
</evidence>
<dbReference type="GO" id="GO:0016301">
    <property type="term" value="F:kinase activity"/>
    <property type="evidence" value="ECO:0007669"/>
    <property type="project" value="UniProtKB-KW"/>
</dbReference>
<name>A0A6A6YAD4_9PEZI</name>
<comment type="similarity">
    <text evidence="9">Belongs to the GLYK kinase family.</text>
</comment>
<evidence type="ECO:0000256" key="3">
    <source>
        <dbReference type="ARBA" id="ARBA00022490"/>
    </source>
</evidence>
<dbReference type="GO" id="GO:0005634">
    <property type="term" value="C:nucleus"/>
    <property type="evidence" value="ECO:0007669"/>
    <property type="project" value="UniProtKB-SubCell"/>
</dbReference>
<sequence>MSSITAPPTITDDKSPHVIPFLLARLAAHREQHAAAGTAPPPFFLGLNGVQGAGKTTLVSTLATTLRAPPYALTTAVLSLDDFYLPHAALTALAESTSNPLLQHRGQPPTHDLVLGASVFDALKSRAPVALPQYDKSAYAGQGDRADPATWERVNEGEEKIAVVVFEGWSVGFKSLEEKEVEAKWVAARKAEDEAERKGEQGAGQLGKHKLWDLLEVNEALRSYDVFTDALDAFVHIDAEDTRYVYAWRLEQEAALRASKGTGMTDEQVISFVNGYYPAYELYSPSLRRGLFASNTGAQMRLVVGRDRMIKKVEVI</sequence>
<keyword evidence="3" id="KW-0963">Cytoplasm</keyword>
<evidence type="ECO:0000256" key="8">
    <source>
        <dbReference type="ARBA" id="ARBA00023242"/>
    </source>
</evidence>
<evidence type="ECO:0000256" key="5">
    <source>
        <dbReference type="ARBA" id="ARBA00022741"/>
    </source>
</evidence>
<keyword evidence="6 10" id="KW-0418">Kinase</keyword>
<evidence type="ECO:0000313" key="12">
    <source>
        <dbReference type="RefSeq" id="XP_033572624.1"/>
    </source>
</evidence>
<dbReference type="SUPFAM" id="SSF52540">
    <property type="entry name" value="P-loop containing nucleoside triphosphate hydrolases"/>
    <property type="match status" value="1"/>
</dbReference>
<dbReference type="FunFam" id="3.40.50.300:FF:001691">
    <property type="entry name" value="Probable ATP-dependent kinase TDA10"/>
    <property type="match status" value="1"/>
</dbReference>
<accession>A0A6A6YAD4</accession>
<gene>
    <name evidence="10 12" type="ORF">BDZ99DRAFT_540272</name>
</gene>
<evidence type="ECO:0000256" key="9">
    <source>
        <dbReference type="ARBA" id="ARBA00061312"/>
    </source>
</evidence>
<proteinExistence type="inferred from homology"/>
<protein>
    <submittedName>
        <fullName evidence="10 12">Uridine/cytidine kinase</fullName>
    </submittedName>
</protein>
<reference evidence="12" key="3">
    <citation type="submission" date="2025-04" db="UniProtKB">
        <authorList>
            <consortium name="RefSeq"/>
        </authorList>
    </citation>
    <scope>IDENTIFICATION</scope>
    <source>
        <strain evidence="12">CBS 304.34</strain>
    </source>
</reference>
<dbReference type="RefSeq" id="XP_033572624.1">
    <property type="nucleotide sequence ID" value="XM_033726704.1"/>
</dbReference>
<keyword evidence="4" id="KW-0808">Transferase</keyword>
<comment type="subcellular location">
    <subcellularLocation>
        <location evidence="2">Cytoplasm</location>
    </subcellularLocation>
    <subcellularLocation>
        <location evidence="1">Nucleus</location>
    </subcellularLocation>
</comment>
<keyword evidence="7" id="KW-0067">ATP-binding</keyword>
<evidence type="ECO:0000256" key="4">
    <source>
        <dbReference type="ARBA" id="ARBA00022679"/>
    </source>
</evidence>
<evidence type="ECO:0000313" key="11">
    <source>
        <dbReference type="Proteomes" id="UP000504636"/>
    </source>
</evidence>
<evidence type="ECO:0000256" key="6">
    <source>
        <dbReference type="ARBA" id="ARBA00022777"/>
    </source>
</evidence>
<dbReference type="GeneID" id="54467597"/>
<dbReference type="GO" id="GO:0005524">
    <property type="term" value="F:ATP binding"/>
    <property type="evidence" value="ECO:0007669"/>
    <property type="project" value="UniProtKB-KW"/>
</dbReference>
<dbReference type="Gene3D" id="3.40.50.300">
    <property type="entry name" value="P-loop containing nucleotide triphosphate hydrolases"/>
    <property type="match status" value="1"/>
</dbReference>
<reference evidence="10 12" key="1">
    <citation type="journal article" date="2020" name="Stud. Mycol.">
        <title>101 Dothideomycetes genomes: a test case for predicting lifestyles and emergence of pathogens.</title>
        <authorList>
            <person name="Haridas S."/>
            <person name="Albert R."/>
            <person name="Binder M."/>
            <person name="Bloem J."/>
            <person name="Labutti K."/>
            <person name="Salamov A."/>
            <person name="Andreopoulos B."/>
            <person name="Baker S."/>
            <person name="Barry K."/>
            <person name="Bills G."/>
            <person name="Bluhm B."/>
            <person name="Cannon C."/>
            <person name="Castanera R."/>
            <person name="Culley D."/>
            <person name="Daum C."/>
            <person name="Ezra D."/>
            <person name="Gonzalez J."/>
            <person name="Henrissat B."/>
            <person name="Kuo A."/>
            <person name="Liang C."/>
            <person name="Lipzen A."/>
            <person name="Lutzoni F."/>
            <person name="Magnuson J."/>
            <person name="Mondo S."/>
            <person name="Nolan M."/>
            <person name="Ohm R."/>
            <person name="Pangilinan J."/>
            <person name="Park H.-J."/>
            <person name="Ramirez L."/>
            <person name="Alfaro M."/>
            <person name="Sun H."/>
            <person name="Tritt A."/>
            <person name="Yoshinaga Y."/>
            <person name="Zwiers L.-H."/>
            <person name="Turgeon B."/>
            <person name="Goodwin S."/>
            <person name="Spatafora J."/>
            <person name="Crous P."/>
            <person name="Grigoriev I."/>
        </authorList>
    </citation>
    <scope>NUCLEOTIDE SEQUENCE</scope>
    <source>
        <strain evidence="10 12">CBS 304.34</strain>
    </source>
</reference>
<keyword evidence="5" id="KW-0547">Nucleotide-binding</keyword>
<dbReference type="PANTHER" id="PTHR10285">
    <property type="entry name" value="URIDINE KINASE"/>
    <property type="match status" value="1"/>
</dbReference>
<dbReference type="OrthoDB" id="347435at2759"/>
<dbReference type="EMBL" id="MU003709">
    <property type="protein sequence ID" value="KAF2805660.1"/>
    <property type="molecule type" value="Genomic_DNA"/>
</dbReference>
<evidence type="ECO:0000256" key="1">
    <source>
        <dbReference type="ARBA" id="ARBA00004123"/>
    </source>
</evidence>
<keyword evidence="11" id="KW-1185">Reference proteome</keyword>